<organism evidence="6 7">
    <name type="scientific">Mesocricetus auratus</name>
    <name type="common">Golden hamster</name>
    <dbReference type="NCBI Taxonomy" id="10036"/>
    <lineage>
        <taxon>Eukaryota</taxon>
        <taxon>Metazoa</taxon>
        <taxon>Chordata</taxon>
        <taxon>Craniata</taxon>
        <taxon>Vertebrata</taxon>
        <taxon>Euteleostomi</taxon>
        <taxon>Mammalia</taxon>
        <taxon>Eutheria</taxon>
        <taxon>Euarchontoglires</taxon>
        <taxon>Glires</taxon>
        <taxon>Rodentia</taxon>
        <taxon>Myomorpha</taxon>
        <taxon>Muroidea</taxon>
        <taxon>Cricetidae</taxon>
        <taxon>Cricetinae</taxon>
        <taxon>Mesocricetus</taxon>
    </lineage>
</organism>
<dbReference type="InterPro" id="IPR022272">
    <property type="entry name" value="Lipocalin_CS"/>
</dbReference>
<sequence length="200" mass="22569">MTLSETGSCWDLRLFAPGAMTLVRGWLLLLAFNVDLAQKTLDEVPLQPDFDARKVEGQWLTIQLATSHRDLVLPTDPLRLSLHSIGTRDGGDVDFVLLEKGEGLCTAINITVHPTGLQGQYQGTFEDGSMHVHFVSTDYSNLILYVRFEDNEVVNLWALLARRLPEDPTWLGKYLMFVEKFHLQKAPIFNMADQCPPNRA</sequence>
<name>A0ABM2XEE1_MESAU</name>
<keyword evidence="6" id="KW-1185">Reference proteome</keyword>
<dbReference type="InterPro" id="IPR012674">
    <property type="entry name" value="Calycin"/>
</dbReference>
<dbReference type="InterPro" id="IPR002345">
    <property type="entry name" value="Lipocalin"/>
</dbReference>
<evidence type="ECO:0000313" key="7">
    <source>
        <dbReference type="RefSeq" id="XP_040601167.1"/>
    </source>
</evidence>
<comment type="subcellular location">
    <subcellularLocation>
        <location evidence="1">Secreted</location>
    </subcellularLocation>
</comment>
<dbReference type="PROSITE" id="PS00213">
    <property type="entry name" value="LIPOCALIN"/>
    <property type="match status" value="1"/>
</dbReference>
<evidence type="ECO:0000256" key="4">
    <source>
        <dbReference type="RuleBase" id="RU003695"/>
    </source>
</evidence>
<dbReference type="Pfam" id="PF00061">
    <property type="entry name" value="Lipocalin"/>
    <property type="match status" value="1"/>
</dbReference>
<proteinExistence type="inferred from homology"/>
<dbReference type="RefSeq" id="XP_040601167.1">
    <property type="nucleotide sequence ID" value="XM_040745233.1"/>
</dbReference>
<dbReference type="InterPro" id="IPR000566">
    <property type="entry name" value="Lipocln_cytosolic_FA-bd_dom"/>
</dbReference>
<gene>
    <name evidence="7" type="primary">LOC121140330</name>
</gene>
<keyword evidence="3" id="KW-0964">Secreted</keyword>
<dbReference type="Proteomes" id="UP000886700">
    <property type="component" value="Unplaced"/>
</dbReference>
<evidence type="ECO:0000256" key="2">
    <source>
        <dbReference type="ARBA" id="ARBA00006889"/>
    </source>
</evidence>
<comment type="similarity">
    <text evidence="2 4">Belongs to the calycin superfamily. Lipocalin family.</text>
</comment>
<dbReference type="CDD" id="cd00301">
    <property type="entry name" value="lipocalin_FABP"/>
    <property type="match status" value="1"/>
</dbReference>
<dbReference type="GeneID" id="121140330"/>
<feature type="domain" description="Lipocalin/cytosolic fatty-acid binding" evidence="5">
    <location>
        <begin position="57"/>
        <end position="190"/>
    </location>
</feature>
<dbReference type="Gene3D" id="2.40.128.20">
    <property type="match status" value="1"/>
</dbReference>
<accession>A0ABM2XEE1</accession>
<evidence type="ECO:0000256" key="3">
    <source>
        <dbReference type="ARBA" id="ARBA00022525"/>
    </source>
</evidence>
<dbReference type="PANTHER" id="PTHR11430:SF120">
    <property type="entry name" value="LIPOCALIN_CYTOSOLIC FATTY-ACID BINDING DOMAIN-CONTAINING PROTEIN"/>
    <property type="match status" value="1"/>
</dbReference>
<evidence type="ECO:0000313" key="6">
    <source>
        <dbReference type="Proteomes" id="UP000886700"/>
    </source>
</evidence>
<protein>
    <submittedName>
        <fullName evidence="7">Beta-lactoglobulin</fullName>
    </submittedName>
</protein>
<evidence type="ECO:0000256" key="1">
    <source>
        <dbReference type="ARBA" id="ARBA00004613"/>
    </source>
</evidence>
<evidence type="ECO:0000259" key="5">
    <source>
        <dbReference type="Pfam" id="PF00061"/>
    </source>
</evidence>
<reference evidence="7" key="1">
    <citation type="submission" date="2025-08" db="UniProtKB">
        <authorList>
            <consortium name="RefSeq"/>
        </authorList>
    </citation>
    <scope>IDENTIFICATION</scope>
    <source>
        <tissue evidence="7">Liver</tissue>
    </source>
</reference>
<dbReference type="SUPFAM" id="SSF50814">
    <property type="entry name" value="Lipocalins"/>
    <property type="match status" value="1"/>
</dbReference>
<dbReference type="PANTHER" id="PTHR11430">
    <property type="entry name" value="LIPOCALIN"/>
    <property type="match status" value="1"/>
</dbReference>